<dbReference type="OrthoDB" id="882357at2"/>
<dbReference type="Proteomes" id="UP000298471">
    <property type="component" value="Unassembled WGS sequence"/>
</dbReference>
<comment type="caution">
    <text evidence="1">The sequence shown here is derived from an EMBL/GenBank/DDBJ whole genome shotgun (WGS) entry which is preliminary data.</text>
</comment>
<sequence length="130" mass="15525">MNLRQYDQVLQLHQDEAVALCHSLRMYHQVLTYYSGHRRLYVLELLSVEPTARLLRQLERLTAGTWPRDKMRRLKPRKWRLQVHEVVLLNSLYIQTWIFSAQDAHDVPFMNLLAKVNSAAHNVKQFFEIV</sequence>
<evidence type="ECO:0000313" key="1">
    <source>
        <dbReference type="EMBL" id="TGE26907.1"/>
    </source>
</evidence>
<proteinExistence type="predicted"/>
<gene>
    <name evidence="1" type="ORF">E5K02_10900</name>
</gene>
<dbReference type="RefSeq" id="WP_135394836.1">
    <property type="nucleotide sequence ID" value="NZ_SRMB01000002.1"/>
</dbReference>
<accession>A0A4Z0QA22</accession>
<dbReference type="EMBL" id="SRMB01000002">
    <property type="protein sequence ID" value="TGE26907.1"/>
    <property type="molecule type" value="Genomic_DNA"/>
</dbReference>
<evidence type="ECO:0000313" key="2">
    <source>
        <dbReference type="Proteomes" id="UP000298471"/>
    </source>
</evidence>
<dbReference type="AlphaFoldDB" id="A0A4Z0QA22"/>
<keyword evidence="2" id="KW-1185">Reference proteome</keyword>
<organism evidence="1 2">
    <name type="scientific">Hymenobacter metallicola</name>
    <dbReference type="NCBI Taxonomy" id="2563114"/>
    <lineage>
        <taxon>Bacteria</taxon>
        <taxon>Pseudomonadati</taxon>
        <taxon>Bacteroidota</taxon>
        <taxon>Cytophagia</taxon>
        <taxon>Cytophagales</taxon>
        <taxon>Hymenobacteraceae</taxon>
        <taxon>Hymenobacter</taxon>
    </lineage>
</organism>
<protein>
    <submittedName>
        <fullName evidence="1">Uncharacterized protein</fullName>
    </submittedName>
</protein>
<reference evidence="1 2" key="1">
    <citation type="submission" date="2019-04" db="EMBL/GenBank/DDBJ databases">
        <authorList>
            <person name="Feng G."/>
            <person name="Zhang J."/>
            <person name="Zhu H."/>
        </authorList>
    </citation>
    <scope>NUCLEOTIDE SEQUENCE [LARGE SCALE GENOMIC DNA]</scope>
    <source>
        <strain evidence="1 2">9PBR-1</strain>
    </source>
</reference>
<name>A0A4Z0QA22_9BACT</name>